<dbReference type="AlphaFoldDB" id="A0A1B4FRU3"/>
<evidence type="ECO:0000313" key="2">
    <source>
        <dbReference type="EMBL" id="AOJ06390.1"/>
    </source>
</evidence>
<accession>A0A1B4FRU3</accession>
<dbReference type="Proteomes" id="UP000067711">
    <property type="component" value="Chromosome 2"/>
</dbReference>
<feature type="region of interest" description="Disordered" evidence="1">
    <location>
        <begin position="47"/>
        <end position="68"/>
    </location>
</feature>
<feature type="region of interest" description="Disordered" evidence="1">
    <location>
        <begin position="97"/>
        <end position="133"/>
    </location>
</feature>
<protein>
    <submittedName>
        <fullName evidence="2">Uncharacterized protein</fullName>
    </submittedName>
</protein>
<feature type="compositionally biased region" description="Basic residues" evidence="1">
    <location>
        <begin position="112"/>
        <end position="125"/>
    </location>
</feature>
<evidence type="ECO:0000313" key="3">
    <source>
        <dbReference type="Proteomes" id="UP000067711"/>
    </source>
</evidence>
<organism evidence="2 3">
    <name type="scientific">Burkholderia mayonis</name>
    <dbReference type="NCBI Taxonomy" id="1385591"/>
    <lineage>
        <taxon>Bacteria</taxon>
        <taxon>Pseudomonadati</taxon>
        <taxon>Pseudomonadota</taxon>
        <taxon>Betaproteobacteria</taxon>
        <taxon>Burkholderiales</taxon>
        <taxon>Burkholderiaceae</taxon>
        <taxon>Burkholderia</taxon>
        <taxon>pseudomallei group</taxon>
    </lineage>
</organism>
<gene>
    <name evidence="2" type="ORF">WS71_02910</name>
</gene>
<dbReference type="EMBL" id="CP013388">
    <property type="protein sequence ID" value="AOJ06390.1"/>
    <property type="molecule type" value="Genomic_DNA"/>
</dbReference>
<reference evidence="2 3" key="1">
    <citation type="submission" date="2015-12" db="EMBL/GenBank/DDBJ databases">
        <title>Diversity of Burkholderia near neighbor genomes.</title>
        <authorList>
            <person name="Sahl J."/>
            <person name="Wagner D."/>
            <person name="Keim P."/>
        </authorList>
    </citation>
    <scope>NUCLEOTIDE SEQUENCE [LARGE SCALE GENOMIC DNA]</scope>
    <source>
        <strain evidence="2 3">BDU8</strain>
    </source>
</reference>
<sequence length="133" mass="13874">MRGAAVSHGAARYSRLAISQRDGAEAAAGAEAIAIAIADTNAAKLGSAAPRAPMRAKPRQCATTPIGTRPTRAVYSALPVRASSSVMKPIAFARKARSMQRDANGGIDASPRRRSRIAARTRCRAARSSGMSR</sequence>
<evidence type="ECO:0000256" key="1">
    <source>
        <dbReference type="SAM" id="MobiDB-lite"/>
    </source>
</evidence>
<name>A0A1B4FRU3_9BURK</name>
<proteinExistence type="predicted"/>